<dbReference type="InterPro" id="IPR045584">
    <property type="entry name" value="Pilin-like"/>
</dbReference>
<keyword evidence="4" id="KW-0472">Membrane</keyword>
<dbReference type="AlphaFoldDB" id="A0A8J7DW50"/>
<dbReference type="PANTHER" id="PTHR44943:SF8">
    <property type="entry name" value="TPR REPEAT-CONTAINING PROTEIN MJ0263"/>
    <property type="match status" value="1"/>
</dbReference>
<evidence type="ECO:0000313" key="5">
    <source>
        <dbReference type="EMBL" id="MBE9116123.1"/>
    </source>
</evidence>
<dbReference type="PROSITE" id="PS50005">
    <property type="entry name" value="TPR"/>
    <property type="match status" value="2"/>
</dbReference>
<dbReference type="Proteomes" id="UP000654482">
    <property type="component" value="Unassembled WGS sequence"/>
</dbReference>
<feature type="repeat" description="TPR" evidence="3">
    <location>
        <begin position="510"/>
        <end position="543"/>
    </location>
</feature>
<dbReference type="InterPro" id="IPR019734">
    <property type="entry name" value="TPR_rpt"/>
</dbReference>
<keyword evidence="4" id="KW-0812">Transmembrane</keyword>
<protein>
    <submittedName>
        <fullName evidence="5">DUF2330 domain-containing protein</fullName>
    </submittedName>
</protein>
<evidence type="ECO:0000313" key="6">
    <source>
        <dbReference type="Proteomes" id="UP000654482"/>
    </source>
</evidence>
<feature type="transmembrane region" description="Helical" evidence="4">
    <location>
        <begin position="166"/>
        <end position="185"/>
    </location>
</feature>
<dbReference type="PANTHER" id="PTHR44943">
    <property type="entry name" value="CELLULOSE SYNTHASE OPERON PROTEIN C"/>
    <property type="match status" value="1"/>
</dbReference>
<dbReference type="InterPro" id="IPR011990">
    <property type="entry name" value="TPR-like_helical_dom_sf"/>
</dbReference>
<dbReference type="SUPFAM" id="SSF54523">
    <property type="entry name" value="Pili subunits"/>
    <property type="match status" value="1"/>
</dbReference>
<dbReference type="Gene3D" id="1.25.40.10">
    <property type="entry name" value="Tetratricopeptide repeat domain"/>
    <property type="match status" value="1"/>
</dbReference>
<dbReference type="PROSITE" id="PS51147">
    <property type="entry name" value="PFTA"/>
    <property type="match status" value="1"/>
</dbReference>
<reference evidence="5" key="1">
    <citation type="submission" date="2020-10" db="EMBL/GenBank/DDBJ databases">
        <authorList>
            <person name="Castelo-Branco R."/>
            <person name="Eusebio N."/>
            <person name="Adriana R."/>
            <person name="Vieira A."/>
            <person name="Brugerolle De Fraissinette N."/>
            <person name="Rezende De Castro R."/>
            <person name="Schneider M.P."/>
            <person name="Vasconcelos V."/>
            <person name="Leao P.N."/>
        </authorList>
    </citation>
    <scope>NUCLEOTIDE SEQUENCE</scope>
    <source>
        <strain evidence="5">LEGE 07157</strain>
    </source>
</reference>
<dbReference type="RefSeq" id="WP_194029211.1">
    <property type="nucleotide sequence ID" value="NZ_JADEWZ010000011.1"/>
</dbReference>
<proteinExistence type="predicted"/>
<dbReference type="PROSITE" id="PS50293">
    <property type="entry name" value="TPR_REGION"/>
    <property type="match status" value="1"/>
</dbReference>
<dbReference type="EMBL" id="JADEWZ010000011">
    <property type="protein sequence ID" value="MBE9116123.1"/>
    <property type="molecule type" value="Genomic_DNA"/>
</dbReference>
<accession>A0A8J7DW50</accession>
<evidence type="ECO:0000256" key="3">
    <source>
        <dbReference type="PROSITE-ProRule" id="PRU00339"/>
    </source>
</evidence>
<keyword evidence="2 3" id="KW-0802">TPR repeat</keyword>
<dbReference type="GO" id="GO:0008318">
    <property type="term" value="F:protein prenyltransferase activity"/>
    <property type="evidence" value="ECO:0007669"/>
    <property type="project" value="InterPro"/>
</dbReference>
<dbReference type="InterPro" id="IPR019283">
    <property type="entry name" value="DUF2330"/>
</dbReference>
<sequence length="596" mass="67460">MIKRLERDPAGPHLRCDRVKTLLIGLCTFILVWFCAAPAWAFCGFFVAKVEASLHNASSKVIIARDGDRSTFVMANDYQGKVKDFARIVPIPVIPKREQIRIGSNELVEGLDAFTAPRLVQYYDDAGKLWQRERNAYLLGGFWIVAGGLYLWFLSRLGGMKMVVELCVVLLIVGILAAVSLPSLLGQANKAKQAADNQSAINVTVADRFTLGEYDITLLSAEESDSLAAWLSENGYPISANARSMLQDYIEQGMKFFVVKVNLEAFTQGEYNYLRPIVLEYDSPNFMLPMRLGTLNATAEQDLIVFILSRDRAATVANYKTAFIPTDNKSRSQKPSGEELPPFVQEEFPAFYEAMFQREYEKQGKNAAFLEYAGFLGMGACDPCSVPPEEIEKLQTLLDQDGFTDFSYITRLHVRYTLDKFPEDLVFAETSRKDLYAEMEKQDLASRNRGVLFQGRYVIRRLQDAPSGLAKWRYGRWKPLWAKNLADSTGWDLKSIEDKIALYADTAALALRWSEQGQKLARSGQHERALNYYKKALELDPSNATIWSNRGVSLYELKRPQEALEAFEKALSLNSIDWTARDYQEKLRVELGGKLR</sequence>
<dbReference type="Gene3D" id="3.30.700.10">
    <property type="entry name" value="Glycoprotein, Type 4 Pilin"/>
    <property type="match status" value="1"/>
</dbReference>
<keyword evidence="6" id="KW-1185">Reference proteome</keyword>
<dbReference type="InterPro" id="IPR002088">
    <property type="entry name" value="Prenyl_trans_a"/>
</dbReference>
<dbReference type="SMART" id="SM00028">
    <property type="entry name" value="TPR"/>
    <property type="match status" value="2"/>
</dbReference>
<feature type="transmembrane region" description="Helical" evidence="4">
    <location>
        <begin position="21"/>
        <end position="48"/>
    </location>
</feature>
<dbReference type="Pfam" id="PF13432">
    <property type="entry name" value="TPR_16"/>
    <property type="match status" value="1"/>
</dbReference>
<dbReference type="SUPFAM" id="SSF48452">
    <property type="entry name" value="TPR-like"/>
    <property type="match status" value="1"/>
</dbReference>
<dbReference type="Pfam" id="PF10092">
    <property type="entry name" value="DUF2330"/>
    <property type="match status" value="1"/>
</dbReference>
<keyword evidence="1" id="KW-0677">Repeat</keyword>
<gene>
    <name evidence="5" type="ORF">IQ249_09470</name>
</gene>
<organism evidence="5 6">
    <name type="scientific">Lusitaniella coriacea LEGE 07157</name>
    <dbReference type="NCBI Taxonomy" id="945747"/>
    <lineage>
        <taxon>Bacteria</taxon>
        <taxon>Bacillati</taxon>
        <taxon>Cyanobacteriota</taxon>
        <taxon>Cyanophyceae</taxon>
        <taxon>Spirulinales</taxon>
        <taxon>Lusitaniellaceae</taxon>
        <taxon>Lusitaniella</taxon>
    </lineage>
</organism>
<dbReference type="InterPro" id="IPR051685">
    <property type="entry name" value="Ycf3/AcsC/BcsC/TPR_MFPF"/>
</dbReference>
<feature type="transmembrane region" description="Helical" evidence="4">
    <location>
        <begin position="136"/>
        <end position="154"/>
    </location>
</feature>
<evidence type="ECO:0000256" key="4">
    <source>
        <dbReference type="SAM" id="Phobius"/>
    </source>
</evidence>
<keyword evidence="4" id="KW-1133">Transmembrane helix</keyword>
<comment type="caution">
    <text evidence="5">The sequence shown here is derived from an EMBL/GenBank/DDBJ whole genome shotgun (WGS) entry which is preliminary data.</text>
</comment>
<evidence type="ECO:0000256" key="2">
    <source>
        <dbReference type="ARBA" id="ARBA00022803"/>
    </source>
</evidence>
<feature type="repeat" description="TPR" evidence="3">
    <location>
        <begin position="544"/>
        <end position="577"/>
    </location>
</feature>
<evidence type="ECO:0000256" key="1">
    <source>
        <dbReference type="ARBA" id="ARBA00022737"/>
    </source>
</evidence>
<name>A0A8J7DW50_9CYAN</name>